<keyword evidence="4" id="KW-0030">Aminoacyl-tRNA synthetase</keyword>
<keyword evidence="2" id="KW-0547">Nucleotide-binding</keyword>
<dbReference type="PANTHER" id="PTHR42918">
    <property type="entry name" value="LYSYL-TRNA SYNTHETASE"/>
    <property type="match status" value="1"/>
</dbReference>
<keyword evidence="1" id="KW-0436">Ligase</keyword>
<dbReference type="Proteomes" id="UP000019375">
    <property type="component" value="Unassembled WGS sequence"/>
</dbReference>
<name>A0A8J2XAD6_ZYGB2</name>
<evidence type="ECO:0000313" key="8">
    <source>
        <dbReference type="Proteomes" id="UP000019375"/>
    </source>
</evidence>
<evidence type="ECO:0000256" key="2">
    <source>
        <dbReference type="ARBA" id="ARBA00022741"/>
    </source>
</evidence>
<dbReference type="EMBL" id="HG316463">
    <property type="protein sequence ID" value="CDF91149.1"/>
    <property type="molecule type" value="Genomic_DNA"/>
</dbReference>
<keyword evidence="8" id="KW-1185">Reference proteome</keyword>
<keyword evidence="3" id="KW-0067">ATP-binding</keyword>
<dbReference type="GO" id="GO:0005524">
    <property type="term" value="F:ATP binding"/>
    <property type="evidence" value="ECO:0007669"/>
    <property type="project" value="UniProtKB-KW"/>
</dbReference>
<dbReference type="Pfam" id="PF00152">
    <property type="entry name" value="tRNA-synt_2"/>
    <property type="match status" value="1"/>
</dbReference>
<dbReference type="OrthoDB" id="21243at2759"/>
<dbReference type="InterPro" id="IPR006195">
    <property type="entry name" value="aa-tRNA-synth_II"/>
</dbReference>
<evidence type="ECO:0000256" key="1">
    <source>
        <dbReference type="ARBA" id="ARBA00022598"/>
    </source>
</evidence>
<dbReference type="AlphaFoldDB" id="A0A8J2XAD6"/>
<dbReference type="GO" id="GO:0005739">
    <property type="term" value="C:mitochondrion"/>
    <property type="evidence" value="ECO:0007669"/>
    <property type="project" value="TreeGrafter"/>
</dbReference>
<evidence type="ECO:0000256" key="4">
    <source>
        <dbReference type="ARBA" id="ARBA00023146"/>
    </source>
</evidence>
<dbReference type="InterPro" id="IPR004364">
    <property type="entry name" value="Aa-tRNA-synt_II"/>
</dbReference>
<feature type="compositionally biased region" description="Low complexity" evidence="5">
    <location>
        <begin position="93"/>
        <end position="104"/>
    </location>
</feature>
<evidence type="ECO:0000256" key="3">
    <source>
        <dbReference type="ARBA" id="ARBA00022840"/>
    </source>
</evidence>
<dbReference type="InterPro" id="IPR018149">
    <property type="entry name" value="Lys-tRNA-synth_II_C"/>
</dbReference>
<dbReference type="InterPro" id="IPR012340">
    <property type="entry name" value="NA-bd_OB-fold"/>
</dbReference>
<gene>
    <name evidence="7" type="ORF">BN860_00804g</name>
</gene>
<proteinExistence type="predicted"/>
<dbReference type="GO" id="GO:0070154">
    <property type="term" value="P:mitochondrial lysyl-tRNA aminoacylation"/>
    <property type="evidence" value="ECO:0007669"/>
    <property type="project" value="TreeGrafter"/>
</dbReference>
<protein>
    <submittedName>
        <fullName evidence="7">ZYBA0S10-00804g1_1</fullName>
    </submittedName>
</protein>
<dbReference type="GO" id="GO:0004824">
    <property type="term" value="F:lysine-tRNA ligase activity"/>
    <property type="evidence" value="ECO:0007669"/>
    <property type="project" value="InterPro"/>
</dbReference>
<dbReference type="SUPFAM" id="SSF55681">
    <property type="entry name" value="Class II aaRS and biotin synthetases"/>
    <property type="match status" value="1"/>
</dbReference>
<reference evidence="8" key="1">
    <citation type="journal article" date="2013" name="Genome Announc.">
        <title>Genome sequence of the food spoilage yeast Zygosaccharomyces bailii CLIB 213(T).</title>
        <authorList>
            <person name="Galeote V."/>
            <person name="Bigey F."/>
            <person name="Devillers H."/>
            <person name="Neuveglise C."/>
            <person name="Dequin S."/>
        </authorList>
    </citation>
    <scope>NUCLEOTIDE SEQUENCE [LARGE SCALE GENOMIC DNA]</scope>
    <source>
        <strain evidence="8">CLIB 213 / ATCC 58445 / CBS 680 / CCRC 21525 / NBRC 1098 / NCYC 1416 / NRRL Y-2227</strain>
    </source>
</reference>
<feature type="region of interest" description="Disordered" evidence="5">
    <location>
        <begin position="91"/>
        <end position="127"/>
    </location>
</feature>
<dbReference type="Gene3D" id="2.40.50.140">
    <property type="entry name" value="Nucleic acid-binding proteins"/>
    <property type="match status" value="1"/>
</dbReference>
<evidence type="ECO:0000259" key="6">
    <source>
        <dbReference type="PROSITE" id="PS50862"/>
    </source>
</evidence>
<evidence type="ECO:0000256" key="5">
    <source>
        <dbReference type="SAM" id="MobiDB-lite"/>
    </source>
</evidence>
<organism evidence="7 8">
    <name type="scientific">Zygosaccharomyces bailii (strain CLIB 213 / ATCC 58445 / CBS 680 / BCRC 21525 / NBRC 1098 / NCYC 1416 / NRRL Y-2227)</name>
    <dbReference type="NCBI Taxonomy" id="1333698"/>
    <lineage>
        <taxon>Eukaryota</taxon>
        <taxon>Fungi</taxon>
        <taxon>Dikarya</taxon>
        <taxon>Ascomycota</taxon>
        <taxon>Saccharomycotina</taxon>
        <taxon>Saccharomycetes</taxon>
        <taxon>Saccharomycetales</taxon>
        <taxon>Saccharomycetaceae</taxon>
        <taxon>Zygosaccharomyces</taxon>
    </lineage>
</organism>
<dbReference type="PANTHER" id="PTHR42918:SF5">
    <property type="entry name" value="LYSINE--TRNA LIGASE, MITOCHONDRIAL"/>
    <property type="match status" value="1"/>
</dbReference>
<dbReference type="GO" id="GO:0000049">
    <property type="term" value="F:tRNA binding"/>
    <property type="evidence" value="ECO:0007669"/>
    <property type="project" value="TreeGrafter"/>
</dbReference>
<feature type="domain" description="Aminoacyl-transfer RNA synthetases class-II family profile" evidence="6">
    <location>
        <begin position="189"/>
        <end position="526"/>
    </location>
</feature>
<sequence length="526" mass="58619">MIRTAIDASKLFAKRNRLVSERPSLYYPSTGAVGGSSVKEFVERWSGLRSDVQQLEKVRGRVKQVRSAGRGMCFLDMGGLQVILNARAFEPKSASQGQEGAQQGTNSINSGDNAPPPPPLSQRYRPGDYVLAQGHPSLSSRQRTLSLRAVAPPQILAAAQQPLPPQLQERAKVKQNRVVDYQLQGTRMLRVRHTVVRALRSFLDERGFVEVETPMLSPKSNGAAAEPFVTHARELPEASERLELRVAPELWLKRLVIAGVEKVYELGKVFRNEGIDATHSPEFTTLEFYEAYATMDDLVERTQQLLLHVCRAVAPFQLPAAQQLERQLEGQPGIRRVEFIPTLCAESGTDFAALPDWADPQQLYAATPEADRASLFPTGPVSAPQMWGKLCEFYIEQRYCGSAHPTLICHHPAVMSPLAKPSDSDERIAQRFELYIGDREYVNAYEEENCPQRQLRSFEAQARALERYGDKEALPVDYEYVEAMKWGMPPTGGFGIGVDRLVLLLLGGSRIEEVLAFGCVDDVGRQ</sequence>
<accession>A0A8J2XAD6</accession>
<evidence type="ECO:0000313" key="7">
    <source>
        <dbReference type="EMBL" id="CDF91149.1"/>
    </source>
</evidence>
<dbReference type="InterPro" id="IPR045864">
    <property type="entry name" value="aa-tRNA-synth_II/BPL/LPL"/>
</dbReference>
<dbReference type="Gene3D" id="3.30.930.10">
    <property type="entry name" value="Bira Bifunctional Protein, Domain 2"/>
    <property type="match status" value="1"/>
</dbReference>
<dbReference type="PRINTS" id="PR00982">
    <property type="entry name" value="TRNASYNTHLYS"/>
</dbReference>
<dbReference type="PROSITE" id="PS50862">
    <property type="entry name" value="AA_TRNA_LIGASE_II"/>
    <property type="match status" value="1"/>
</dbReference>